<evidence type="ECO:0000256" key="2">
    <source>
        <dbReference type="SAM" id="MobiDB-lite"/>
    </source>
</evidence>
<dbReference type="EMBL" id="JAUEPR010000017">
    <property type="protein sequence ID" value="KAK0477460.1"/>
    <property type="molecule type" value="Genomic_DNA"/>
</dbReference>
<dbReference type="GO" id="GO:0005737">
    <property type="term" value="C:cytoplasm"/>
    <property type="evidence" value="ECO:0007669"/>
    <property type="project" value="TreeGrafter"/>
</dbReference>
<sequence length="493" mass="55605">MLFGHIHEFHDDSTIDTQPTISSETSQDGVTRVASVSQVDSSSDSESTGTDFDADSSNVSPSSRVFGYGSDESDPVALDDMDGSEVDEDDLESLEVLEFQLAVEYGMVKPDADPHSIDSVAVFEETRHRVLMSEDESAYRVSYDKLHRLYELRTWYASGDEPRVMKHKAFPTSTGTPHRIDASRFWAVIIGIDAYRRNTLHGCVADALLMKEYLEKDLKVPSDRIQLLLGTRSTSYDDPSYPSRENITKTLCSLISNPNIKKGDNIIIYFAGHGSSYLCSQCPRVVKRTKSIVSDVHGTRTQGQGHVDVFCPIEAICPIDRSRDDVDEPPIITDISDRELNTYLHEISRAKGNKITAIFDCCHSYGVTRGDRPRMRRVPPQNGKRDLMLRVGMHNLKRISNRTSIMDKRWRPDMSSHVILAACKEFELAKEVKVVGRSYHGFFTHSLVKALRSGSWTKELTYDDLVRKLPREPKQTPAVAGDLKSERLWYQTT</sequence>
<organism evidence="4 5">
    <name type="scientific">Armillaria novae-zelandiae</name>
    <dbReference type="NCBI Taxonomy" id="153914"/>
    <lineage>
        <taxon>Eukaryota</taxon>
        <taxon>Fungi</taxon>
        <taxon>Dikarya</taxon>
        <taxon>Basidiomycota</taxon>
        <taxon>Agaricomycotina</taxon>
        <taxon>Agaricomycetes</taxon>
        <taxon>Agaricomycetidae</taxon>
        <taxon>Agaricales</taxon>
        <taxon>Marasmiineae</taxon>
        <taxon>Physalacriaceae</taxon>
        <taxon>Armillaria</taxon>
    </lineage>
</organism>
<dbReference type="InterPro" id="IPR011600">
    <property type="entry name" value="Pept_C14_caspase"/>
</dbReference>
<evidence type="ECO:0000259" key="3">
    <source>
        <dbReference type="Pfam" id="PF00656"/>
    </source>
</evidence>
<reference evidence="4" key="1">
    <citation type="submission" date="2023-06" db="EMBL/GenBank/DDBJ databases">
        <authorList>
            <consortium name="Lawrence Berkeley National Laboratory"/>
            <person name="Ahrendt S."/>
            <person name="Sahu N."/>
            <person name="Indic B."/>
            <person name="Wong-Bajracharya J."/>
            <person name="Merenyi Z."/>
            <person name="Ke H.-M."/>
            <person name="Monk M."/>
            <person name="Kocsube S."/>
            <person name="Drula E."/>
            <person name="Lipzen A."/>
            <person name="Balint B."/>
            <person name="Henrissat B."/>
            <person name="Andreopoulos B."/>
            <person name="Martin F.M."/>
            <person name="Harder C.B."/>
            <person name="Rigling D."/>
            <person name="Ford K.L."/>
            <person name="Foster G.D."/>
            <person name="Pangilinan J."/>
            <person name="Papanicolaou A."/>
            <person name="Barry K."/>
            <person name="LaButti K."/>
            <person name="Viragh M."/>
            <person name="Koriabine M."/>
            <person name="Yan M."/>
            <person name="Riley R."/>
            <person name="Champramary S."/>
            <person name="Plett K.L."/>
            <person name="Tsai I.J."/>
            <person name="Slot J."/>
            <person name="Sipos G."/>
            <person name="Plett J."/>
            <person name="Nagy L.G."/>
            <person name="Grigoriev I.V."/>
        </authorList>
    </citation>
    <scope>NUCLEOTIDE SEQUENCE</scope>
    <source>
        <strain evidence="4">ICMP 16352</strain>
    </source>
</reference>
<dbReference type="GO" id="GO:0004197">
    <property type="term" value="F:cysteine-type endopeptidase activity"/>
    <property type="evidence" value="ECO:0007669"/>
    <property type="project" value="InterPro"/>
</dbReference>
<evidence type="ECO:0000313" key="5">
    <source>
        <dbReference type="Proteomes" id="UP001175227"/>
    </source>
</evidence>
<feature type="compositionally biased region" description="Polar residues" evidence="2">
    <location>
        <begin position="15"/>
        <end position="29"/>
    </location>
</feature>
<feature type="compositionally biased region" description="Low complexity" evidence="2">
    <location>
        <begin position="35"/>
        <end position="47"/>
    </location>
</feature>
<evidence type="ECO:0000256" key="1">
    <source>
        <dbReference type="ARBA" id="ARBA00009005"/>
    </source>
</evidence>
<dbReference type="Gene3D" id="3.40.50.1460">
    <property type="match status" value="1"/>
</dbReference>
<name>A0AA39P4J0_9AGAR</name>
<evidence type="ECO:0000313" key="4">
    <source>
        <dbReference type="EMBL" id="KAK0477460.1"/>
    </source>
</evidence>
<gene>
    <name evidence="4" type="ORF">IW261DRAFT_1634792</name>
</gene>
<protein>
    <recommendedName>
        <fullName evidence="3">Peptidase C14 caspase domain-containing protein</fullName>
    </recommendedName>
</protein>
<dbReference type="AlphaFoldDB" id="A0AA39P4J0"/>
<feature type="region of interest" description="Disordered" evidence="2">
    <location>
        <begin position="13"/>
        <end position="89"/>
    </location>
</feature>
<comment type="caution">
    <text evidence="4">The sequence shown here is derived from an EMBL/GenBank/DDBJ whole genome shotgun (WGS) entry which is preliminary data.</text>
</comment>
<feature type="domain" description="Peptidase C14 caspase" evidence="3">
    <location>
        <begin position="186"/>
        <end position="470"/>
    </location>
</feature>
<dbReference type="GO" id="GO:0006508">
    <property type="term" value="P:proteolysis"/>
    <property type="evidence" value="ECO:0007669"/>
    <property type="project" value="InterPro"/>
</dbReference>
<keyword evidence="5" id="KW-1185">Reference proteome</keyword>
<proteinExistence type="inferred from homology"/>
<dbReference type="PANTHER" id="PTHR48104">
    <property type="entry name" value="METACASPASE-4"/>
    <property type="match status" value="1"/>
</dbReference>
<dbReference type="Proteomes" id="UP001175227">
    <property type="component" value="Unassembled WGS sequence"/>
</dbReference>
<feature type="compositionally biased region" description="Acidic residues" evidence="2">
    <location>
        <begin position="71"/>
        <end position="89"/>
    </location>
</feature>
<comment type="similarity">
    <text evidence="1">Belongs to the peptidase C14B family.</text>
</comment>
<dbReference type="PANTHER" id="PTHR48104:SF30">
    <property type="entry name" value="METACASPASE-1"/>
    <property type="match status" value="1"/>
</dbReference>
<accession>A0AA39P4J0</accession>
<dbReference type="InterPro" id="IPR050452">
    <property type="entry name" value="Metacaspase"/>
</dbReference>
<dbReference type="Pfam" id="PF00656">
    <property type="entry name" value="Peptidase_C14"/>
    <property type="match status" value="1"/>
</dbReference>